<reference evidence="2 3" key="1">
    <citation type="submission" date="2016-12" db="EMBL/GenBank/DDBJ databases">
        <title>Marinobacter lutaoensis whole genome sequencing.</title>
        <authorList>
            <person name="Verma A."/>
            <person name="Krishnamurthi S."/>
        </authorList>
    </citation>
    <scope>NUCLEOTIDE SEQUENCE [LARGE SCALE GENOMIC DNA]</scope>
    <source>
        <strain evidence="2 3">T5054</strain>
    </source>
</reference>
<comment type="caution">
    <text evidence="2">The sequence shown here is derived from an EMBL/GenBank/DDBJ whole genome shotgun (WGS) entry which is preliminary data.</text>
</comment>
<accession>A0A1V2DX97</accession>
<dbReference type="AlphaFoldDB" id="A0A1V2DX97"/>
<keyword evidence="1" id="KW-0732">Signal</keyword>
<dbReference type="OrthoDB" id="6370616at2"/>
<evidence type="ECO:0000256" key="1">
    <source>
        <dbReference type="SAM" id="SignalP"/>
    </source>
</evidence>
<feature type="signal peptide" evidence="1">
    <location>
        <begin position="1"/>
        <end position="20"/>
    </location>
</feature>
<sequence length="89" mass="9544">MIRIVCLTGALMLVAPTVLAADPEPLPGLVGVSFAKDARAVPRKVLDQQAAKPARGGELSATLYVKTQERLAESFQQPIPDKMVESTRD</sequence>
<dbReference type="EMBL" id="MSCW01000001">
    <property type="protein sequence ID" value="ONF45040.1"/>
    <property type="molecule type" value="Genomic_DNA"/>
</dbReference>
<feature type="chain" id="PRO_5012730942" evidence="1">
    <location>
        <begin position="21"/>
        <end position="89"/>
    </location>
</feature>
<evidence type="ECO:0000313" key="3">
    <source>
        <dbReference type="Proteomes" id="UP000189339"/>
    </source>
</evidence>
<proteinExistence type="predicted"/>
<dbReference type="RefSeq" id="WP_076722535.1">
    <property type="nucleotide sequence ID" value="NZ_MSCW01000001.1"/>
</dbReference>
<organism evidence="2 3">
    <name type="scientific">Marinobacter lutaoensis</name>
    <dbReference type="NCBI Taxonomy" id="135739"/>
    <lineage>
        <taxon>Bacteria</taxon>
        <taxon>Pseudomonadati</taxon>
        <taxon>Pseudomonadota</taxon>
        <taxon>Gammaproteobacteria</taxon>
        <taxon>Pseudomonadales</taxon>
        <taxon>Marinobacteraceae</taxon>
        <taxon>Marinobacter</taxon>
    </lineage>
</organism>
<protein>
    <submittedName>
        <fullName evidence="2">Uncharacterized protein</fullName>
    </submittedName>
</protein>
<keyword evidence="3" id="KW-1185">Reference proteome</keyword>
<name>A0A1V2DX97_9GAMM</name>
<dbReference type="STRING" id="135739.BTO32_00745"/>
<gene>
    <name evidence="2" type="ORF">BTO32_00745</name>
</gene>
<evidence type="ECO:0000313" key="2">
    <source>
        <dbReference type="EMBL" id="ONF45040.1"/>
    </source>
</evidence>
<dbReference type="Proteomes" id="UP000189339">
    <property type="component" value="Unassembled WGS sequence"/>
</dbReference>